<dbReference type="InterPro" id="IPR050266">
    <property type="entry name" value="AB_hydrolase_sf"/>
</dbReference>
<dbReference type="Pfam" id="PF12697">
    <property type="entry name" value="Abhydrolase_6"/>
    <property type="match status" value="1"/>
</dbReference>
<dbReference type="GO" id="GO:0016787">
    <property type="term" value="F:hydrolase activity"/>
    <property type="evidence" value="ECO:0007669"/>
    <property type="project" value="UniProtKB-KW"/>
</dbReference>
<dbReference type="PANTHER" id="PTHR43798:SF31">
    <property type="entry name" value="AB HYDROLASE SUPERFAMILY PROTEIN YCLE"/>
    <property type="match status" value="1"/>
</dbReference>
<dbReference type="AlphaFoldDB" id="A0AAN7W6Y5"/>
<dbReference type="Gene3D" id="3.40.50.1820">
    <property type="entry name" value="alpha/beta hydrolase"/>
    <property type="match status" value="1"/>
</dbReference>
<feature type="domain" description="AB hydrolase-1" evidence="3">
    <location>
        <begin position="104"/>
        <end position="377"/>
    </location>
</feature>
<comment type="caution">
    <text evidence="4">The sequence shown here is derived from an EMBL/GenBank/DDBJ whole genome shotgun (WGS) entry which is preliminary data.</text>
</comment>
<dbReference type="EMBL" id="JAVRQU010000008">
    <property type="protein sequence ID" value="KAK5699554.1"/>
    <property type="molecule type" value="Genomic_DNA"/>
</dbReference>
<sequence length="396" mass="42598">MLSTVFQLVLLAASNAAASPTFLGPPKAPACHELTLRIPVTATNLRFNLPTVDSNLGAVRWGIEDSRRTNVNRTTGEIPINQTFSIAAQLCVPSHGSKKSQIQILTHGQFANRKYWDVQLQPEEYSYVENALAAGYSVLNYDRLSVGASEHPDAYTVAQTAVEVEILRSLNTMAHNGHLLSLVPDLAGSTKFDKVINVGHSYGSIVTSGLLAQYGDLVDAAILTGFLPPAEAAALPAGAVLIANGRFAPEVDPVRWGDYASGYIANADIYALQTIFFSRRNDSDPAGFDNDLLEYAWDEVAAPITSGEWLSKSEIKQFPAPAFTGPILFLEGEHDLGACLADCNGAFNATRATEVYPNAKMIDYYVQPGAGHGLTLHRNASAGYKAGFDWLSSQGF</sequence>
<feature type="signal peptide" evidence="2">
    <location>
        <begin position="1"/>
        <end position="18"/>
    </location>
</feature>
<evidence type="ECO:0000313" key="4">
    <source>
        <dbReference type="EMBL" id="KAK5699554.1"/>
    </source>
</evidence>
<dbReference type="GO" id="GO:0016020">
    <property type="term" value="C:membrane"/>
    <property type="evidence" value="ECO:0007669"/>
    <property type="project" value="TreeGrafter"/>
</dbReference>
<evidence type="ECO:0000256" key="1">
    <source>
        <dbReference type="ARBA" id="ARBA00022801"/>
    </source>
</evidence>
<gene>
    <name evidence="4" type="ORF">LTR97_005682</name>
</gene>
<dbReference type="SUPFAM" id="SSF53474">
    <property type="entry name" value="alpha/beta-Hydrolases"/>
    <property type="match status" value="1"/>
</dbReference>
<keyword evidence="1" id="KW-0378">Hydrolase</keyword>
<dbReference type="InterPro" id="IPR000073">
    <property type="entry name" value="AB_hydrolase_1"/>
</dbReference>
<dbReference type="PANTHER" id="PTHR43798">
    <property type="entry name" value="MONOACYLGLYCEROL LIPASE"/>
    <property type="match status" value="1"/>
</dbReference>
<organism evidence="4 5">
    <name type="scientific">Elasticomyces elasticus</name>
    <dbReference type="NCBI Taxonomy" id="574655"/>
    <lineage>
        <taxon>Eukaryota</taxon>
        <taxon>Fungi</taxon>
        <taxon>Dikarya</taxon>
        <taxon>Ascomycota</taxon>
        <taxon>Pezizomycotina</taxon>
        <taxon>Dothideomycetes</taxon>
        <taxon>Dothideomycetidae</taxon>
        <taxon>Mycosphaerellales</taxon>
        <taxon>Teratosphaeriaceae</taxon>
        <taxon>Elasticomyces</taxon>
    </lineage>
</organism>
<protein>
    <recommendedName>
        <fullName evidence="3">AB hydrolase-1 domain-containing protein</fullName>
    </recommendedName>
</protein>
<feature type="chain" id="PRO_5043046542" description="AB hydrolase-1 domain-containing protein" evidence="2">
    <location>
        <begin position="19"/>
        <end position="396"/>
    </location>
</feature>
<dbReference type="InterPro" id="IPR029058">
    <property type="entry name" value="AB_hydrolase_fold"/>
</dbReference>
<proteinExistence type="predicted"/>
<dbReference type="Proteomes" id="UP001310594">
    <property type="component" value="Unassembled WGS sequence"/>
</dbReference>
<evidence type="ECO:0000256" key="2">
    <source>
        <dbReference type="SAM" id="SignalP"/>
    </source>
</evidence>
<evidence type="ECO:0000259" key="3">
    <source>
        <dbReference type="Pfam" id="PF12697"/>
    </source>
</evidence>
<name>A0AAN7W6Y5_9PEZI</name>
<keyword evidence="2" id="KW-0732">Signal</keyword>
<reference evidence="4" key="1">
    <citation type="submission" date="2023-08" db="EMBL/GenBank/DDBJ databases">
        <title>Black Yeasts Isolated from many extreme environments.</title>
        <authorList>
            <person name="Coleine C."/>
            <person name="Stajich J.E."/>
            <person name="Selbmann L."/>
        </authorList>
    </citation>
    <scope>NUCLEOTIDE SEQUENCE</scope>
    <source>
        <strain evidence="4">CCFEE 5810</strain>
    </source>
</reference>
<evidence type="ECO:0000313" key="5">
    <source>
        <dbReference type="Proteomes" id="UP001310594"/>
    </source>
</evidence>
<accession>A0AAN7W6Y5</accession>